<keyword evidence="3" id="KW-0596">Phosphopantetheine</keyword>
<evidence type="ECO:0000256" key="4">
    <source>
        <dbReference type="ARBA" id="ARBA00022553"/>
    </source>
</evidence>
<dbReference type="InterPro" id="IPR006162">
    <property type="entry name" value="Ppantetheine_attach_site"/>
</dbReference>
<dbReference type="GO" id="GO:0005737">
    <property type="term" value="C:cytoplasm"/>
    <property type="evidence" value="ECO:0007669"/>
    <property type="project" value="TreeGrafter"/>
</dbReference>
<dbReference type="InterPro" id="IPR036736">
    <property type="entry name" value="ACP-like_sf"/>
</dbReference>
<dbReference type="InterPro" id="IPR000873">
    <property type="entry name" value="AMP-dep_synth/lig_dom"/>
</dbReference>
<dbReference type="InterPro" id="IPR020845">
    <property type="entry name" value="AMP-binding_CS"/>
</dbReference>
<dbReference type="InterPro" id="IPR025110">
    <property type="entry name" value="AMP-bd_C"/>
</dbReference>
<dbReference type="GO" id="GO:0003824">
    <property type="term" value="F:catalytic activity"/>
    <property type="evidence" value="ECO:0007669"/>
    <property type="project" value="InterPro"/>
</dbReference>
<dbReference type="PANTHER" id="PTHR45527:SF1">
    <property type="entry name" value="FATTY ACID SYNTHASE"/>
    <property type="match status" value="1"/>
</dbReference>
<dbReference type="PROSITE" id="PS00012">
    <property type="entry name" value="PHOSPHOPANTETHEINE"/>
    <property type="match status" value="1"/>
</dbReference>
<dbReference type="GO" id="GO:0043041">
    <property type="term" value="P:amino acid activation for nonribosomal peptide biosynthetic process"/>
    <property type="evidence" value="ECO:0007669"/>
    <property type="project" value="TreeGrafter"/>
</dbReference>
<dbReference type="InterPro" id="IPR010071">
    <property type="entry name" value="AA_adenyl_dom"/>
</dbReference>
<accession>A0A927GIA2</accession>
<dbReference type="FunFam" id="3.40.50.980:FF:000001">
    <property type="entry name" value="Non-ribosomal peptide synthetase"/>
    <property type="match status" value="1"/>
</dbReference>
<reference evidence="7" key="1">
    <citation type="submission" date="2020-09" db="EMBL/GenBank/DDBJ databases">
        <authorList>
            <person name="Kim M.K."/>
        </authorList>
    </citation>
    <scope>NUCLEOTIDE SEQUENCE</scope>
    <source>
        <strain evidence="7">BT664</strain>
    </source>
</reference>
<evidence type="ECO:0000256" key="5">
    <source>
        <dbReference type="ARBA" id="ARBA00022737"/>
    </source>
</evidence>
<dbReference type="RefSeq" id="WP_191004019.1">
    <property type="nucleotide sequence ID" value="NZ_JACXAD010000004.1"/>
</dbReference>
<dbReference type="Pfam" id="PF00550">
    <property type="entry name" value="PP-binding"/>
    <property type="match status" value="2"/>
</dbReference>
<dbReference type="CDD" id="cd19531">
    <property type="entry name" value="LCL_NRPS-like"/>
    <property type="match status" value="1"/>
</dbReference>
<dbReference type="InterPro" id="IPR029063">
    <property type="entry name" value="SAM-dependent_MTases_sf"/>
</dbReference>
<dbReference type="Pfam" id="PF08242">
    <property type="entry name" value="Methyltransf_12"/>
    <property type="match status" value="1"/>
</dbReference>
<dbReference type="Gene3D" id="3.30.559.30">
    <property type="entry name" value="Nonribosomal peptide synthetase, condensation domain"/>
    <property type="match status" value="3"/>
</dbReference>
<dbReference type="SUPFAM" id="SSF52777">
    <property type="entry name" value="CoA-dependent acyltransferases"/>
    <property type="match status" value="6"/>
</dbReference>
<dbReference type="Pfam" id="PF00501">
    <property type="entry name" value="AMP-binding"/>
    <property type="match status" value="3"/>
</dbReference>
<dbReference type="InterPro" id="IPR042099">
    <property type="entry name" value="ANL_N_sf"/>
</dbReference>
<dbReference type="PROSITE" id="PS00455">
    <property type="entry name" value="AMP_BINDING"/>
    <property type="match status" value="2"/>
</dbReference>
<evidence type="ECO:0000259" key="6">
    <source>
        <dbReference type="PROSITE" id="PS50075"/>
    </source>
</evidence>
<dbReference type="InterPro" id="IPR045851">
    <property type="entry name" value="AMP-bd_C_sf"/>
</dbReference>
<dbReference type="Gene3D" id="3.40.50.980">
    <property type="match status" value="4"/>
</dbReference>
<dbReference type="InterPro" id="IPR013217">
    <property type="entry name" value="Methyltransf_12"/>
</dbReference>
<dbReference type="NCBIfam" id="TIGR01720">
    <property type="entry name" value="NRPS-para261"/>
    <property type="match status" value="1"/>
</dbReference>
<dbReference type="PANTHER" id="PTHR45527">
    <property type="entry name" value="NONRIBOSOMAL PEPTIDE SYNTHETASE"/>
    <property type="match status" value="1"/>
</dbReference>
<evidence type="ECO:0000256" key="1">
    <source>
        <dbReference type="ARBA" id="ARBA00001957"/>
    </source>
</evidence>
<dbReference type="Pfam" id="PF00668">
    <property type="entry name" value="Condensation"/>
    <property type="match status" value="3"/>
</dbReference>
<name>A0A927GIA2_9BACT</name>
<dbReference type="Proteomes" id="UP000612233">
    <property type="component" value="Unassembled WGS sequence"/>
</dbReference>
<evidence type="ECO:0000256" key="2">
    <source>
        <dbReference type="ARBA" id="ARBA00006432"/>
    </source>
</evidence>
<dbReference type="PROSITE" id="PS50075">
    <property type="entry name" value="CARRIER"/>
    <property type="match status" value="2"/>
</dbReference>
<keyword evidence="5" id="KW-0677">Repeat</keyword>
<comment type="caution">
    <text evidence="7">The sequence shown here is derived from an EMBL/GenBank/DDBJ whole genome shotgun (WGS) entry which is preliminary data.</text>
</comment>
<dbReference type="FunFam" id="1.10.1200.10:FF:000005">
    <property type="entry name" value="Nonribosomal peptide synthetase 1"/>
    <property type="match status" value="2"/>
</dbReference>
<dbReference type="EMBL" id="JACXAD010000004">
    <property type="protein sequence ID" value="MBD2767187.1"/>
    <property type="molecule type" value="Genomic_DNA"/>
</dbReference>
<dbReference type="Gene3D" id="2.30.38.10">
    <property type="entry name" value="Luciferase, Domain 3"/>
    <property type="match status" value="2"/>
</dbReference>
<dbReference type="InterPro" id="IPR023213">
    <property type="entry name" value="CAT-like_dom_sf"/>
</dbReference>
<dbReference type="GO" id="GO:0009403">
    <property type="term" value="P:toxin biosynthetic process"/>
    <property type="evidence" value="ECO:0007669"/>
    <property type="project" value="UniProtKB-ARBA"/>
</dbReference>
<organism evidence="7 8">
    <name type="scientific">Hymenobacter montanus</name>
    <dbReference type="NCBI Taxonomy" id="2771359"/>
    <lineage>
        <taxon>Bacteria</taxon>
        <taxon>Pseudomonadati</taxon>
        <taxon>Bacteroidota</taxon>
        <taxon>Cytophagia</taxon>
        <taxon>Cytophagales</taxon>
        <taxon>Hymenobacteraceae</taxon>
        <taxon>Hymenobacter</taxon>
    </lineage>
</organism>
<dbReference type="FunFam" id="3.30.300.30:FF:000010">
    <property type="entry name" value="Enterobactin synthetase component F"/>
    <property type="match status" value="1"/>
</dbReference>
<comment type="cofactor">
    <cofactor evidence="1">
        <name>pantetheine 4'-phosphate</name>
        <dbReference type="ChEBI" id="CHEBI:47942"/>
    </cofactor>
</comment>
<dbReference type="SUPFAM" id="SSF53335">
    <property type="entry name" value="S-adenosyl-L-methionine-dependent methyltransferases"/>
    <property type="match status" value="1"/>
</dbReference>
<dbReference type="Gene3D" id="3.40.50.150">
    <property type="entry name" value="Vaccinia Virus protein VP39"/>
    <property type="match status" value="1"/>
</dbReference>
<dbReference type="CDD" id="cd05930">
    <property type="entry name" value="A_NRPS"/>
    <property type="match status" value="2"/>
</dbReference>
<keyword evidence="8" id="KW-1185">Reference proteome</keyword>
<dbReference type="SMART" id="SM00823">
    <property type="entry name" value="PKS_PP"/>
    <property type="match status" value="2"/>
</dbReference>
<dbReference type="InterPro" id="IPR020806">
    <property type="entry name" value="PKS_PP-bd"/>
</dbReference>
<dbReference type="Pfam" id="PF13193">
    <property type="entry name" value="AMP-binding_C"/>
    <property type="match status" value="2"/>
</dbReference>
<evidence type="ECO:0000256" key="3">
    <source>
        <dbReference type="ARBA" id="ARBA00022450"/>
    </source>
</evidence>
<comment type="similarity">
    <text evidence="2">Belongs to the ATP-dependent AMP-binding enzyme family.</text>
</comment>
<evidence type="ECO:0000313" key="8">
    <source>
        <dbReference type="Proteomes" id="UP000612233"/>
    </source>
</evidence>
<dbReference type="Gene3D" id="3.30.300.30">
    <property type="match status" value="2"/>
</dbReference>
<dbReference type="GO" id="GO:0031177">
    <property type="term" value="F:phosphopantetheine binding"/>
    <property type="evidence" value="ECO:0007669"/>
    <property type="project" value="InterPro"/>
</dbReference>
<dbReference type="FunFam" id="2.30.38.10:FF:000001">
    <property type="entry name" value="Non-ribosomal peptide synthetase PvdI"/>
    <property type="match status" value="1"/>
</dbReference>
<dbReference type="InterPro" id="IPR010060">
    <property type="entry name" value="NRPS_synth"/>
</dbReference>
<feature type="domain" description="Carrier" evidence="6">
    <location>
        <begin position="2295"/>
        <end position="2369"/>
    </location>
</feature>
<dbReference type="CDD" id="cd19543">
    <property type="entry name" value="DCL_NRPS"/>
    <property type="match status" value="1"/>
</dbReference>
<dbReference type="NCBIfam" id="NF003417">
    <property type="entry name" value="PRK04813.1"/>
    <property type="match status" value="3"/>
</dbReference>
<feature type="domain" description="Carrier" evidence="6">
    <location>
        <begin position="966"/>
        <end position="1041"/>
    </location>
</feature>
<evidence type="ECO:0000313" key="7">
    <source>
        <dbReference type="EMBL" id="MBD2767187.1"/>
    </source>
</evidence>
<dbReference type="Gene3D" id="3.30.559.10">
    <property type="entry name" value="Chloramphenicol acetyltransferase-like domain"/>
    <property type="match status" value="3"/>
</dbReference>
<sequence>MENKVIKTSPEKKIEKLLDLSPLQEGILYHHLADAASLAYIPQVIYNIAGPWEPRHAQAALDALVARFEVLRTVFVHQKLSKPQQVVLKTRQAKLRYEDLTYLPATEQPAYLQQYAEDDRQQGFDLAKDCLLRVSLIRTGQNASKLVWTYHHIILDGWSVPLLLNEFIQFYQLASQRLPLVVEPAPAYSHYIDWLKKQPKQEALTHWQAYLAGYEHPAGLPKKTGTGRPGYQLVKHTRWLSKPVTDALRALARTHQVTLSTVFEALWALVLRRYSGQDDVVFGRISAGRPADLAAVDQIVGLFVNSVPVRVNCQDCPTFAELLTQLHTDHLRMQAYEHVGLAEIQQQSSPKGQLLDHLVMFENYPVVRATPEQHGQADFTLSAEASIEQSNYDFDVTAYPGEELMLELAYNAQVYEDWLVTHIGQYFVQLAETIARDPEISLRDAAITALLPHEQALLQAVNMTGRAYPQEDTLPDLFEAQAARTPHAIALVTDEGQLTYQTLNERANQVAHYLQTHYQLQPDDRVGLLLGRSADLVVALLGILKAGAAYVPVDPAYPRERKLAILQESGCRALLTEQLHLAEALHSAAVDLATIPRGERSNPPRTTQPQHLAYVIYSSGTTGKPKGIMIEHRSIVNLLYYYNEKYQLRHTDRLLQLTNVVIDIALQEMFSAFMNGLPLFLPSQALVFDPPALRRYIREQGITFIQLIPDTLHEYLAEGERIEELRIVLCGGDKLPEKWKELIVAKGYPLYNVYGQTETTIDALVSQCQVGKNGFEEVVANYQLYVLDEQQRQTPVGVPGEIGVAGVGVARGYLNQAELTSEKFVDNPFGDGRLYKTGDRGRWLNDGTLEFVGRQDEQVKVRGYRIELGEVTKVLLQQAELREAAVVAQATDSEDKALCAYYVPSADHPKVSAQVLRKRMLEQLPDYMVPQYFVELDQLPLNANGKLDRQALPLPGRSQGHTGYVAPRTAAETKLAAIWQDVLKVAQVGIDDNFFELGGHSLKAIALLAKAGKELQVALSIRQLFEQPTIRQLAASFAGQIAAEPVAYAIPPAPESPFYPLSSAQKRMYALYELDRESTAYITPSASVIEGEVDVAQLEKAFNQLIARHESLRTSFHLVDGQVVQRITPRISFSLAYEQRPEWEVAGPEIQQVVREFTRPFDLTQAPLLRARLWRVKQGPGVAHILLVDKHHIITDGVSEEIIDQELARLYAGQELAPVALQYKDYAVWQQSQLTSERVARQKQYWLEQFRDGVPVLNLPTDYARPKTRSFQGNYVFFRFDEQLTNQLKQLARDEQTTLYVVLFTLFKTLLHRYTGEKSIVVGSGSANRTHADLQEVVGMFINMLVVKTTPEAPQPFVEYLRQVHQATLSAFDNQDYQFDVLVHELKTARDASRNPLFDVSFVLQNIEEANRAESALTLTPYQHADTFATTRFDLHLEAWESNQQLGLRLEYSTELFKPATAQRMARHFQAIAEQVTANIRVPLMAIELLSPTEQQQLVAEFNDTPRVQPAAGTIHECLAQQAARTPQAVALVYEDQQLTYQELDERTNQLARFLAEEQQLRAEEPVALLVDRSPEMIIGMIGILKAGGCYVPLDPQLPEERLQHALADAAVRIVLSGKDHVRLLNRLQWESDVRTYVCLDTDDVYAEVEKQGNDLMSQQLWDYIGEEAENAIMGGGWKSSYTGEYLSEPEMAEYAENIFLKLQPYLHAHTRILEIGCSSGLSMFQLAPHVAHYCGTDLSGVILSKTQERVEAAGFRNIHLHVLAAHEIDQLPEGGFDIVIINSVVQAFLGHHYLRQVISKCVDKLSDRGLIFVGDVMDQRKKAALAASLEDFKQQHQAAGYVTRTDLSKELFIDQRFFEDLLQEQAALQQVEFSEKIHQIRNELTQFRYDALLTVAKQQTASPARKHKQQLDRRAVARHSSEQVAFKGSPTQLAYLIYTSGSTGRPKGVMVEHGGLVNHAIAYQQAFGLTPTDRVLQFASLSFDASLSEVFMAFGSGASLHMVPAATISNYRDFEEYLTRQRITVATLPPAYAAQLKPGRLPHLRVLLTAGSASSFALANLWKEHVTYINAYGPTEASIAASFFHCPPGAALEQQYASIPIGRPIANAQVYILDEELRIQPLGVPGELCIGGAGVARGYLNQPVLTREKFIANPFAAGRLYRTGDLARWLEDGNLEYLGRKDEQVKVRGYRIEPGEIEQALLNYHGVAEATVVARPEPDSADHYLCAYYVPTDTTRPAFPIEELRVHLLTHLPKYMLPAYFVRLDAMPVNVSGKVNKKALPEPDKGYAAVAYVAPRTKAEKALAAAWQKVLKTERVGLEDNFFFFGGDSIKAIQAIAHLQQQGLTITMAKMFQHPVLGAQAEQVEPIIREAEQGPVEGVVKLTPAQQWFLHFNGSDKGNQHLFWCLYQAKGFDEQHVTQALQAVVRHHDALRMIYRDDSGKIVQYNKGPEACDLFELQVVDVRGAASEEEAIRHAAEQLYSNTNLSTGPLFRLGLFKASVGDHLFCFVHELVADGVAIQIIVDDLAKAYHQLEQGQAIRLPKKTTSYQQWAEALHRYAFGSQLAREAAYWQLADEVIKENTEPTAGLTSKGVWADMQEIALPLSRRQTKQFQQEVNQAYQTQSGDVLLTALGLALRAWNGHDRQVIAMMGHGREEVIPGVDVTRTVGQFTTRYPVLLELRANGEFADQLTHTKEQLQRVPHKGIGYELWKYIHKNEVPVYPEVLFNYLGDYLGTASAELAQFDTPIYSPRDPVSPATELLFDLDMSGIIIDGQLLLKCRYNPKRSDEHQVRQLMELFRQQLLDLIEHCTTQQLPLTAATASR</sequence>
<dbReference type="CDD" id="cd19534">
    <property type="entry name" value="E_NRPS"/>
    <property type="match status" value="1"/>
</dbReference>
<dbReference type="Gene3D" id="1.10.1200.10">
    <property type="entry name" value="ACP-like"/>
    <property type="match status" value="2"/>
</dbReference>
<dbReference type="InterPro" id="IPR001242">
    <property type="entry name" value="Condensation_dom"/>
</dbReference>
<dbReference type="NCBIfam" id="TIGR01733">
    <property type="entry name" value="AA-adenyl-dom"/>
    <property type="match status" value="2"/>
</dbReference>
<dbReference type="SUPFAM" id="SSF56801">
    <property type="entry name" value="Acetyl-CoA synthetase-like"/>
    <property type="match status" value="2"/>
</dbReference>
<gene>
    <name evidence="7" type="ORF">IC235_04695</name>
</gene>
<dbReference type="InterPro" id="IPR009081">
    <property type="entry name" value="PP-bd_ACP"/>
</dbReference>
<dbReference type="CDD" id="cd02440">
    <property type="entry name" value="AdoMet_MTases"/>
    <property type="match status" value="1"/>
</dbReference>
<keyword evidence="4" id="KW-0597">Phosphoprotein</keyword>
<dbReference type="SUPFAM" id="SSF47336">
    <property type="entry name" value="ACP-like"/>
    <property type="match status" value="2"/>
</dbReference>
<protein>
    <submittedName>
        <fullName evidence="7">Amino acid adenylation domain-containing protein</fullName>
    </submittedName>
</protein>
<dbReference type="Gene3D" id="3.40.50.12780">
    <property type="entry name" value="N-terminal domain of ligase-like"/>
    <property type="match status" value="1"/>
</dbReference>
<proteinExistence type="inferred from homology"/>